<dbReference type="InterPro" id="IPR015424">
    <property type="entry name" value="PyrdxlP-dep_Trfase"/>
</dbReference>
<gene>
    <name evidence="3" type="ORF">HNP49_002894</name>
</gene>
<dbReference type="Proteomes" id="UP000557193">
    <property type="component" value="Unassembled WGS sequence"/>
</dbReference>
<name>A0A7X0BU49_9PSED</name>
<dbReference type="Pfam" id="PF00266">
    <property type="entry name" value="Aminotran_5"/>
    <property type="match status" value="1"/>
</dbReference>
<evidence type="ECO:0000313" key="4">
    <source>
        <dbReference type="Proteomes" id="UP000557193"/>
    </source>
</evidence>
<protein>
    <submittedName>
        <fullName evidence="3">Selenocysteine lyase/cysteine desulfurase</fullName>
    </submittedName>
</protein>
<dbReference type="GO" id="GO:0016829">
    <property type="term" value="F:lyase activity"/>
    <property type="evidence" value="ECO:0007669"/>
    <property type="project" value="UniProtKB-KW"/>
</dbReference>
<organism evidence="3 4">
    <name type="scientific">Pseudomonas fluvialis</name>
    <dbReference type="NCBI Taxonomy" id="1793966"/>
    <lineage>
        <taxon>Bacteria</taxon>
        <taxon>Pseudomonadati</taxon>
        <taxon>Pseudomonadota</taxon>
        <taxon>Gammaproteobacteria</taxon>
        <taxon>Pseudomonadales</taxon>
        <taxon>Pseudomonadaceae</taxon>
        <taxon>Pseudomonas</taxon>
    </lineage>
</organism>
<evidence type="ECO:0000313" key="3">
    <source>
        <dbReference type="EMBL" id="MBB6342712.1"/>
    </source>
</evidence>
<dbReference type="RefSeq" id="WP_184684411.1">
    <property type="nucleotide sequence ID" value="NZ_JACHLL010000005.1"/>
</dbReference>
<dbReference type="SUPFAM" id="SSF53383">
    <property type="entry name" value="PLP-dependent transferases"/>
    <property type="match status" value="1"/>
</dbReference>
<dbReference type="PANTHER" id="PTHR43586:SF15">
    <property type="entry name" value="BLR3095 PROTEIN"/>
    <property type="match status" value="1"/>
</dbReference>
<evidence type="ECO:0000256" key="1">
    <source>
        <dbReference type="ARBA" id="ARBA00022898"/>
    </source>
</evidence>
<dbReference type="InterPro" id="IPR000192">
    <property type="entry name" value="Aminotrans_V_dom"/>
</dbReference>
<proteinExistence type="predicted"/>
<dbReference type="InterPro" id="IPR015422">
    <property type="entry name" value="PyrdxlP-dep_Trfase_small"/>
</dbReference>
<accession>A0A7X0BU49</accession>
<reference evidence="3 4" key="1">
    <citation type="submission" date="2020-08" db="EMBL/GenBank/DDBJ databases">
        <title>Functional genomics of gut bacteria from endangered species of beetles.</title>
        <authorList>
            <person name="Carlos-Shanley C."/>
        </authorList>
    </citation>
    <scope>NUCLEOTIDE SEQUENCE [LARGE SCALE GENOMIC DNA]</scope>
    <source>
        <strain evidence="3 4">S00202</strain>
    </source>
</reference>
<comment type="caution">
    <text evidence="3">The sequence shown here is derived from an EMBL/GenBank/DDBJ whole genome shotgun (WGS) entry which is preliminary data.</text>
</comment>
<dbReference type="PANTHER" id="PTHR43586">
    <property type="entry name" value="CYSTEINE DESULFURASE"/>
    <property type="match status" value="1"/>
</dbReference>
<dbReference type="Gene3D" id="3.40.640.10">
    <property type="entry name" value="Type I PLP-dependent aspartate aminotransferase-like (Major domain)"/>
    <property type="match status" value="1"/>
</dbReference>
<keyword evidence="3" id="KW-0456">Lyase</keyword>
<evidence type="ECO:0000259" key="2">
    <source>
        <dbReference type="Pfam" id="PF00266"/>
    </source>
</evidence>
<keyword evidence="1" id="KW-0663">Pyridoxal phosphate</keyword>
<dbReference type="InterPro" id="IPR015421">
    <property type="entry name" value="PyrdxlP-dep_Trfase_major"/>
</dbReference>
<dbReference type="AlphaFoldDB" id="A0A7X0BU49"/>
<dbReference type="EMBL" id="JACHLL010000005">
    <property type="protein sequence ID" value="MBB6342712.1"/>
    <property type="molecule type" value="Genomic_DNA"/>
</dbReference>
<sequence>MKPVDSPWASAFPISRERDILYFNSAGEGPYCGAAASALNRYLGEKKYPHTRPASSVFGTAQAIRQTVGRLLHADPTGFAFIHSTSEGMNILAQGYEWQTGDRVVLFEGEFPASVYAFLNLKARGVAADFCPCPGGIPDELALEKLITPHTRMLVCSWVQFSNGYTHDLGRLRQLTRPHNCLLVLDITQGVGLIPLDIEALQLDACVLSAHKTLCSPTGSGLLYLAPGVAHRFKVTFPGWLTQLQEGNFGSLTEYPPLATSEARRFETGSDAQLLQHWLLAMLQWFDEQGVEHLYRHVRELVEALAEGVRQRNLILAVPPHNRSVMCAFSASTPEATNVLFNQLTEAGVVASLREGWIRLSLHAYNSQAQVETFLRVLDQALMEPQ</sequence>
<dbReference type="Gene3D" id="3.90.1150.10">
    <property type="entry name" value="Aspartate Aminotransferase, domain 1"/>
    <property type="match status" value="1"/>
</dbReference>
<keyword evidence="4" id="KW-1185">Reference proteome</keyword>
<feature type="domain" description="Aminotransferase class V" evidence="2">
    <location>
        <begin position="61"/>
        <end position="374"/>
    </location>
</feature>